<feature type="compositionally biased region" description="Polar residues" evidence="7">
    <location>
        <begin position="989"/>
        <end position="998"/>
    </location>
</feature>
<dbReference type="EMBL" id="CP097509">
    <property type="protein sequence ID" value="URE18228.1"/>
    <property type="molecule type" value="Genomic_DNA"/>
</dbReference>
<keyword evidence="2" id="KW-0677">Repeat</keyword>
<dbReference type="Pfam" id="PF03106">
    <property type="entry name" value="WRKY"/>
    <property type="match status" value="2"/>
</dbReference>
<evidence type="ECO:0000256" key="6">
    <source>
        <dbReference type="ARBA" id="ARBA00023242"/>
    </source>
</evidence>
<dbReference type="InterPro" id="IPR036576">
    <property type="entry name" value="WRKY_dom_sf"/>
</dbReference>
<reference evidence="9" key="1">
    <citation type="submission" date="2022-05" db="EMBL/GenBank/DDBJ databases">
        <title>The Musa troglodytarum L. genome provides insights into the mechanism of non-climacteric behaviour and enrichment of carotenoids.</title>
        <authorList>
            <person name="Wang J."/>
        </authorList>
    </citation>
    <scope>NUCLEOTIDE SEQUENCE</scope>
    <source>
        <tissue evidence="9">Leaf</tissue>
    </source>
</reference>
<dbReference type="PROSITE" id="PS50811">
    <property type="entry name" value="WRKY"/>
    <property type="match status" value="2"/>
</dbReference>
<dbReference type="InterPro" id="IPR003657">
    <property type="entry name" value="WRKY_dom"/>
</dbReference>
<dbReference type="SMART" id="SM00774">
    <property type="entry name" value="WRKY"/>
    <property type="match status" value="2"/>
</dbReference>
<evidence type="ECO:0000256" key="7">
    <source>
        <dbReference type="SAM" id="MobiDB-lite"/>
    </source>
</evidence>
<dbReference type="FunFam" id="2.20.25.80:FF:000006">
    <property type="entry name" value="WRKY transcription factor"/>
    <property type="match status" value="1"/>
</dbReference>
<organism evidence="9 10">
    <name type="scientific">Musa troglodytarum</name>
    <name type="common">fe'i banana</name>
    <dbReference type="NCBI Taxonomy" id="320322"/>
    <lineage>
        <taxon>Eukaryota</taxon>
        <taxon>Viridiplantae</taxon>
        <taxon>Streptophyta</taxon>
        <taxon>Embryophyta</taxon>
        <taxon>Tracheophyta</taxon>
        <taxon>Spermatophyta</taxon>
        <taxon>Magnoliopsida</taxon>
        <taxon>Liliopsida</taxon>
        <taxon>Zingiberales</taxon>
        <taxon>Musaceae</taxon>
        <taxon>Musa</taxon>
    </lineage>
</organism>
<comment type="subcellular location">
    <subcellularLocation>
        <location evidence="1">Nucleus</location>
    </subcellularLocation>
</comment>
<feature type="compositionally biased region" description="Low complexity" evidence="7">
    <location>
        <begin position="803"/>
        <end position="813"/>
    </location>
</feature>
<gene>
    <name evidence="9" type="ORF">MUK42_11008</name>
</gene>
<feature type="domain" description="WRKY" evidence="8">
    <location>
        <begin position="1071"/>
        <end position="1129"/>
    </location>
</feature>
<evidence type="ECO:0000256" key="2">
    <source>
        <dbReference type="ARBA" id="ARBA00022737"/>
    </source>
</evidence>
<dbReference type="SUPFAM" id="SSF118290">
    <property type="entry name" value="WRKY DNA-binding domain"/>
    <property type="match status" value="2"/>
</dbReference>
<feature type="domain" description="WRKY" evidence="8">
    <location>
        <begin position="1238"/>
        <end position="1303"/>
    </location>
</feature>
<evidence type="ECO:0000313" key="9">
    <source>
        <dbReference type="EMBL" id="URE18228.1"/>
    </source>
</evidence>
<keyword evidence="5" id="KW-0804">Transcription</keyword>
<feature type="region of interest" description="Disordered" evidence="7">
    <location>
        <begin position="791"/>
        <end position="843"/>
    </location>
</feature>
<dbReference type="Pfam" id="PF05904">
    <property type="entry name" value="DUF863"/>
    <property type="match status" value="2"/>
</dbReference>
<dbReference type="OrthoDB" id="630817at2759"/>
<protein>
    <recommendedName>
        <fullName evidence="8">WRKY domain-containing protein</fullName>
    </recommendedName>
</protein>
<feature type="region of interest" description="Disordered" evidence="7">
    <location>
        <begin position="1123"/>
        <end position="1196"/>
    </location>
</feature>
<dbReference type="InterPro" id="IPR008581">
    <property type="entry name" value="DUF863_pln"/>
</dbReference>
<dbReference type="GO" id="GO:0043565">
    <property type="term" value="F:sequence-specific DNA binding"/>
    <property type="evidence" value="ECO:0007669"/>
    <property type="project" value="InterPro"/>
</dbReference>
<dbReference type="Proteomes" id="UP001055439">
    <property type="component" value="Chromosome 7"/>
</dbReference>
<proteinExistence type="predicted"/>
<dbReference type="GO" id="GO:0003700">
    <property type="term" value="F:DNA-binding transcription factor activity"/>
    <property type="evidence" value="ECO:0007669"/>
    <property type="project" value="InterPro"/>
</dbReference>
<evidence type="ECO:0000313" key="10">
    <source>
        <dbReference type="Proteomes" id="UP001055439"/>
    </source>
</evidence>
<feature type="region of interest" description="Disordered" evidence="7">
    <location>
        <begin position="1047"/>
        <end position="1082"/>
    </location>
</feature>
<dbReference type="PANTHER" id="PTHR31221">
    <property type="entry name" value="WRKY TRANSCRIPTION FACTOR PROTEIN 1-RELATED"/>
    <property type="match status" value="1"/>
</dbReference>
<keyword evidence="6" id="KW-0539">Nucleus</keyword>
<keyword evidence="4" id="KW-0238">DNA-binding</keyword>
<evidence type="ECO:0000256" key="1">
    <source>
        <dbReference type="ARBA" id="ARBA00004123"/>
    </source>
</evidence>
<name>A0A9E7GVQ4_9LILI</name>
<dbReference type="FunFam" id="2.20.25.80:FF:000001">
    <property type="entry name" value="WRKY transcription factor 33"/>
    <property type="match status" value="1"/>
</dbReference>
<evidence type="ECO:0000256" key="5">
    <source>
        <dbReference type="ARBA" id="ARBA00023163"/>
    </source>
</evidence>
<feature type="region of interest" description="Disordered" evidence="7">
    <location>
        <begin position="989"/>
        <end position="1008"/>
    </location>
</feature>
<evidence type="ECO:0000256" key="4">
    <source>
        <dbReference type="ARBA" id="ARBA00023125"/>
    </source>
</evidence>
<dbReference type="InterPro" id="IPR044810">
    <property type="entry name" value="WRKY_plant"/>
</dbReference>
<keyword evidence="10" id="KW-1185">Reference proteome</keyword>
<feature type="region of interest" description="Disordered" evidence="7">
    <location>
        <begin position="699"/>
        <end position="741"/>
    </location>
</feature>
<dbReference type="Gene3D" id="2.20.25.80">
    <property type="entry name" value="WRKY domain"/>
    <property type="match status" value="2"/>
</dbReference>
<feature type="compositionally biased region" description="Basic residues" evidence="7">
    <location>
        <begin position="726"/>
        <end position="738"/>
    </location>
</feature>
<feature type="compositionally biased region" description="Basic and acidic residues" evidence="7">
    <location>
        <begin position="699"/>
        <end position="717"/>
    </location>
</feature>
<feature type="compositionally biased region" description="Basic and acidic residues" evidence="7">
    <location>
        <begin position="1168"/>
        <end position="1180"/>
    </location>
</feature>
<accession>A0A9E7GVQ4</accession>
<keyword evidence="3" id="KW-0805">Transcription regulation</keyword>
<evidence type="ECO:0000259" key="8">
    <source>
        <dbReference type="PROSITE" id="PS50811"/>
    </source>
</evidence>
<dbReference type="PANTHER" id="PTHR31221:SF343">
    <property type="entry name" value="WRKY TRANSCRIPTION FACTOR 4-RELATED"/>
    <property type="match status" value="1"/>
</dbReference>
<sequence length="1361" mass="149894">MFAAMWAEVYELHRLYRIQKDLMNEYQTRGFDGSSILAEASHSNSFSSQMHSECNKNMSSQKSHFPIGRISCRKTPFGGTEKNQFCFTGEGSIRSDQIPVLNEASRKDTKALDCQSLRRRMFDLQLPADEYIDIEDTDGYGLTNIAEVSPSASILKNGTCSLYSENDVKLSLGSNHREDCHISNSPTQILPSSITTSETNLTSHASSFVSSWGIPATGINNKLIALQALPSFSGSSNPSNENLISKIDAQTPIDCEKWQSDGNQNTSLVSGTGVSRTNGFHQYLHLDSNSASAPHPKLAFKPDQIDGSTKDLHGHLPGRHVKSFLSRDIGTPININLNQAFATGVEERLAVRQDAVICDVDRKDDKLSGGLSCLRIKPSSNESVYLKKHAAKVDLSICDRHPPLSSSLMVVAPQIERKGEMELDFSLCQQQDVASNSQFKDNKMQQNQVSDSCGKRILIDNTSQQSSMLASVQHMKQRHLTDNAKSMENYNMIFSDLGHETKVLNSQEKIHIGCSFTEICSGKSRASFRKHINLNAEFACTDDPISPDILTQGEIAVRSSHYTPRFGAKSPSGIDLEVPISQDETVIYNQHKYIPLSKNDGSQEKDNSGDILVRFAAENLVSISMDCRGRSDEINSHQLSLPGLDTLSWFAEVVSCSAENPKLPSDGGDVGTRSSDDHGYDFFEVMTLSLEEIKMDKHCSRPKELESKDKKEDKDDIGAASLLFTKPRHGHARKRRQRRDFQKDILPGLASLSRHEVSEDLQTIGGMMKASGGAWQTGPAFSKSTNRHAFDLTSKGVRKTTPRPRTTTASTASQDLQLPIPQPNLSERHLRRRTGEESRPKRSFLFHSAAMAEPEGGAQRPPPRPAIALPSRSSMESLFRPADISPGLSSLLADPDLEYPSFSQLLAGAIGPLSSAPPPFWHEARRESGGGANEVALSLGQGRPVNLTATRLPLITFPSGISPSSLFQSPPSLFSPVQGQYGILNQQNQPRATVQDAQSHAYDPTSYSSTLSAAPATTAAASLRHLPTPFNLSSAQQMPHILLSTYNSTSESAHGDRRSQPSTLVVDKPADDGYNWRKYGQKQVKGGEYPRSYYKCTHQKCPVKKKVERSFDGQVTEIVYKGQHNHQPPQQNRHAKEGGSLASGSNGSKPEPASQGLYEGFGKSSETTYKRNLESDHDSSKYLSDSSDDEEAGETAMRIDELDENQPDLKRRKMDIRNIQSASYCTVTEPKVILQTTSEVDLLEDGYRWRKYGQKVVKGNPHPRSYYKCTNSGCNVRKHVERASTDPKAVITTYEGKHNHDVPAARSSNHSMLNANASASIISPNTLHNYSRNQISLGSADLGHNIERPVAIQLKKECDGV</sequence>
<dbReference type="GO" id="GO:0005634">
    <property type="term" value="C:nucleus"/>
    <property type="evidence" value="ECO:0007669"/>
    <property type="project" value="UniProtKB-SubCell"/>
</dbReference>
<evidence type="ECO:0000256" key="3">
    <source>
        <dbReference type="ARBA" id="ARBA00023015"/>
    </source>
</evidence>